<dbReference type="PROSITE" id="PS01075">
    <property type="entry name" value="ACETATE_KINASE_1"/>
    <property type="match status" value="1"/>
</dbReference>
<dbReference type="EC" id="2.7.2.1" evidence="9"/>
<feature type="binding site" evidence="9">
    <location>
        <position position="16"/>
    </location>
    <ligand>
        <name>ATP</name>
        <dbReference type="ChEBI" id="CHEBI:30616"/>
    </ligand>
</feature>
<feature type="site" description="Transition state stabilizer" evidence="9">
    <location>
        <position position="177"/>
    </location>
</feature>
<evidence type="ECO:0000313" key="11">
    <source>
        <dbReference type="EMBL" id="SEN52598.1"/>
    </source>
</evidence>
<dbReference type="Proteomes" id="UP000182160">
    <property type="component" value="Unassembled WGS sequence"/>
</dbReference>
<dbReference type="GO" id="GO:0006083">
    <property type="term" value="P:acetate metabolic process"/>
    <property type="evidence" value="ECO:0007669"/>
    <property type="project" value="TreeGrafter"/>
</dbReference>
<protein>
    <recommendedName>
        <fullName evidence="9">Acetate kinase</fullName>
        <ecNumber evidence="9">2.7.2.1</ecNumber>
    </recommendedName>
    <alternativeName>
        <fullName evidence="9">Acetokinase</fullName>
    </alternativeName>
</protein>
<comment type="cofactor">
    <cofactor evidence="9">
        <name>Mg(2+)</name>
        <dbReference type="ChEBI" id="CHEBI:18420"/>
    </cofactor>
    <cofactor evidence="9">
        <name>Mn(2+)</name>
        <dbReference type="ChEBI" id="CHEBI:29035"/>
    </cofactor>
    <text evidence="9">Mg(2+). Can also accept Mn(2+).</text>
</comment>
<feature type="binding site" evidence="9">
    <location>
        <position position="9"/>
    </location>
    <ligand>
        <name>Mg(2+)</name>
        <dbReference type="ChEBI" id="CHEBI:18420"/>
    </ligand>
</feature>
<dbReference type="PANTHER" id="PTHR21060:SF21">
    <property type="entry name" value="ACETATE KINASE"/>
    <property type="match status" value="1"/>
</dbReference>
<name>A0A1H8HAM5_9RHOB</name>
<feature type="active site" description="Proton donor/acceptor" evidence="9">
    <location>
        <position position="146"/>
    </location>
</feature>
<feature type="site" description="Transition state stabilizer" evidence="9">
    <location>
        <position position="238"/>
    </location>
</feature>
<dbReference type="SUPFAM" id="SSF53067">
    <property type="entry name" value="Actin-like ATPase domain"/>
    <property type="match status" value="2"/>
</dbReference>
<comment type="catalytic activity">
    <reaction evidence="9">
        <text>acetate + ATP = acetyl phosphate + ADP</text>
        <dbReference type="Rhea" id="RHEA:11352"/>
        <dbReference type="ChEBI" id="CHEBI:22191"/>
        <dbReference type="ChEBI" id="CHEBI:30089"/>
        <dbReference type="ChEBI" id="CHEBI:30616"/>
        <dbReference type="ChEBI" id="CHEBI:456216"/>
        <dbReference type="EC" id="2.7.2.1"/>
    </reaction>
</comment>
<dbReference type="GO" id="GO:0000287">
    <property type="term" value="F:magnesium ion binding"/>
    <property type="evidence" value="ECO:0007669"/>
    <property type="project" value="UniProtKB-UniRule"/>
</dbReference>
<comment type="similarity">
    <text evidence="1 9 10">Belongs to the acetokinase family.</text>
</comment>
<dbReference type="InterPro" id="IPR043129">
    <property type="entry name" value="ATPase_NBD"/>
</dbReference>
<dbReference type="GO" id="GO:0005829">
    <property type="term" value="C:cytosol"/>
    <property type="evidence" value="ECO:0007669"/>
    <property type="project" value="TreeGrafter"/>
</dbReference>
<evidence type="ECO:0000256" key="6">
    <source>
        <dbReference type="ARBA" id="ARBA00022777"/>
    </source>
</evidence>
<dbReference type="PROSITE" id="PS01076">
    <property type="entry name" value="ACETATE_KINASE_2"/>
    <property type="match status" value="1"/>
</dbReference>
<keyword evidence="7 9" id="KW-0067">ATP-binding</keyword>
<dbReference type="AlphaFoldDB" id="A0A1H8HAM5"/>
<comment type="pathway">
    <text evidence="9">Metabolic intermediate biosynthesis; acetyl-CoA biosynthesis; acetyl-CoA from acetate: step 1/2.</text>
</comment>
<feature type="binding site" evidence="9">
    <location>
        <position position="376"/>
    </location>
    <ligand>
        <name>Mg(2+)</name>
        <dbReference type="ChEBI" id="CHEBI:18420"/>
    </ligand>
</feature>
<dbReference type="PANTHER" id="PTHR21060">
    <property type="entry name" value="ACETATE KINASE"/>
    <property type="match status" value="1"/>
</dbReference>
<comment type="subunit">
    <text evidence="9">Homodimer.</text>
</comment>
<evidence type="ECO:0000256" key="9">
    <source>
        <dbReference type="HAMAP-Rule" id="MF_00020"/>
    </source>
</evidence>
<accession>A0A1H8HAM5</accession>
<proteinExistence type="inferred from homology"/>
<keyword evidence="6 9" id="KW-0418">Kinase</keyword>
<dbReference type="PIRSF" id="PIRSF000722">
    <property type="entry name" value="Acetate_prop_kin"/>
    <property type="match status" value="1"/>
</dbReference>
<evidence type="ECO:0000256" key="7">
    <source>
        <dbReference type="ARBA" id="ARBA00022840"/>
    </source>
</evidence>
<feature type="binding site" evidence="9">
    <location>
        <begin position="280"/>
        <end position="282"/>
    </location>
    <ligand>
        <name>ATP</name>
        <dbReference type="ChEBI" id="CHEBI:30616"/>
    </ligand>
</feature>
<evidence type="ECO:0000256" key="1">
    <source>
        <dbReference type="ARBA" id="ARBA00008748"/>
    </source>
</evidence>
<dbReference type="GO" id="GO:0008776">
    <property type="term" value="F:acetate kinase activity"/>
    <property type="evidence" value="ECO:0007669"/>
    <property type="project" value="UniProtKB-UniRule"/>
</dbReference>
<evidence type="ECO:0000256" key="5">
    <source>
        <dbReference type="ARBA" id="ARBA00022741"/>
    </source>
</evidence>
<dbReference type="UniPathway" id="UPA00340">
    <property type="reaction ID" value="UER00458"/>
</dbReference>
<evidence type="ECO:0000256" key="4">
    <source>
        <dbReference type="ARBA" id="ARBA00022723"/>
    </source>
</evidence>
<dbReference type="NCBIfam" id="TIGR00016">
    <property type="entry name" value="ackA"/>
    <property type="match status" value="1"/>
</dbReference>
<dbReference type="EMBL" id="FOBO01000019">
    <property type="protein sequence ID" value="SEN52598.1"/>
    <property type="molecule type" value="Genomic_DNA"/>
</dbReference>
<dbReference type="HAMAP" id="MF_00020">
    <property type="entry name" value="Acetate_kinase"/>
    <property type="match status" value="1"/>
</dbReference>
<feature type="binding site" evidence="9">
    <location>
        <begin position="205"/>
        <end position="209"/>
    </location>
    <ligand>
        <name>ATP</name>
        <dbReference type="ChEBI" id="CHEBI:30616"/>
    </ligand>
</feature>
<evidence type="ECO:0000313" key="12">
    <source>
        <dbReference type="Proteomes" id="UP000182160"/>
    </source>
</evidence>
<comment type="function">
    <text evidence="9">Catalyzes the formation of acetyl phosphate from acetate and ATP. Can also catalyze the reverse reaction.</text>
</comment>
<gene>
    <name evidence="9" type="primary">ackA</name>
    <name evidence="11" type="ORF">SAMN04488077_11950</name>
</gene>
<evidence type="ECO:0000256" key="10">
    <source>
        <dbReference type="RuleBase" id="RU003835"/>
    </source>
</evidence>
<keyword evidence="2 9" id="KW-0963">Cytoplasm</keyword>
<feature type="binding site" evidence="9">
    <location>
        <begin position="325"/>
        <end position="329"/>
    </location>
    <ligand>
        <name>ATP</name>
        <dbReference type="ChEBI" id="CHEBI:30616"/>
    </ligand>
</feature>
<dbReference type="GO" id="GO:0006085">
    <property type="term" value="P:acetyl-CoA biosynthetic process"/>
    <property type="evidence" value="ECO:0007669"/>
    <property type="project" value="UniProtKB-UniRule"/>
</dbReference>
<dbReference type="InterPro" id="IPR000890">
    <property type="entry name" value="Aliphatic_acid_kin_short-chain"/>
</dbReference>
<keyword evidence="5 9" id="KW-0547">Nucleotide-binding</keyword>
<dbReference type="GO" id="GO:0005524">
    <property type="term" value="F:ATP binding"/>
    <property type="evidence" value="ECO:0007669"/>
    <property type="project" value="UniProtKB-KW"/>
</dbReference>
<keyword evidence="3 9" id="KW-0808">Transferase</keyword>
<sequence length="391" mass="41482">MRRALLILNTGSSTIKFALHGEDGQARIAHGLIDGVGRAPRLILHRAGEVQEMHPDFAEDAGTEALIDWLLTVLSDALGPMEVVAAGHRVVHGGREFAAPTQITDAVMAKLRRLCPLAPGHQPFNLAGIEAVARHWPGTRQIACFDTAFHQSHARVAQLYALPRALSDEGILRYGFHGLSYAYIAGRLPDVLGERLAQGRVIVAHLGSGASLCALQGGKSVDTTMGFTALDGLMMGTRCGQIDPGVLLHLMRERGMDAEGLERLLGRESGLLGVSGISPDMRDLLASPAPEAAEAVALFVHMILRQIGALTATLSGLDALIFTAGIGEHAPEIRARVMDGLGWLGLVPDAAANQAQDIVISAPESRVVNAVIPTDEEAVILRALLALRPCE</sequence>
<feature type="binding site" evidence="9">
    <location>
        <position position="89"/>
    </location>
    <ligand>
        <name>substrate</name>
    </ligand>
</feature>
<dbReference type="Pfam" id="PF00871">
    <property type="entry name" value="Acetate_kinase"/>
    <property type="match status" value="1"/>
</dbReference>
<reference evidence="11 12" key="1">
    <citation type="submission" date="2016-10" db="EMBL/GenBank/DDBJ databases">
        <authorList>
            <person name="de Groot N.N."/>
        </authorList>
    </citation>
    <scope>NUCLEOTIDE SEQUENCE [LARGE SCALE GENOMIC DNA]</scope>
    <source>
        <strain evidence="11 12">DSM 11457</strain>
    </source>
</reference>
<dbReference type="RefSeq" id="WP_074787910.1">
    <property type="nucleotide sequence ID" value="NZ_FOBO01000019.1"/>
</dbReference>
<evidence type="ECO:0000256" key="3">
    <source>
        <dbReference type="ARBA" id="ARBA00022679"/>
    </source>
</evidence>
<dbReference type="InterPro" id="IPR004372">
    <property type="entry name" value="Ac/propionate_kinase"/>
</dbReference>
<dbReference type="InterPro" id="IPR023865">
    <property type="entry name" value="Aliphatic_acid_kinase_CS"/>
</dbReference>
<evidence type="ECO:0000256" key="8">
    <source>
        <dbReference type="ARBA" id="ARBA00022842"/>
    </source>
</evidence>
<evidence type="ECO:0000256" key="2">
    <source>
        <dbReference type="ARBA" id="ARBA00022490"/>
    </source>
</evidence>
<organism evidence="11 12">
    <name type="scientific">Roseovarius tolerans</name>
    <dbReference type="NCBI Taxonomy" id="74031"/>
    <lineage>
        <taxon>Bacteria</taxon>
        <taxon>Pseudomonadati</taxon>
        <taxon>Pseudomonadota</taxon>
        <taxon>Alphaproteobacteria</taxon>
        <taxon>Rhodobacterales</taxon>
        <taxon>Roseobacteraceae</taxon>
        <taxon>Roseovarius</taxon>
    </lineage>
</organism>
<keyword evidence="4 9" id="KW-0479">Metal-binding</keyword>
<keyword evidence="8 9" id="KW-0460">Magnesium</keyword>
<comment type="subcellular location">
    <subcellularLocation>
        <location evidence="9">Cytoplasm</location>
    </subcellularLocation>
</comment>
<dbReference type="PRINTS" id="PR00471">
    <property type="entry name" value="ACETATEKNASE"/>
</dbReference>
<dbReference type="Gene3D" id="3.30.420.40">
    <property type="match status" value="2"/>
</dbReference>